<dbReference type="InterPro" id="IPR036875">
    <property type="entry name" value="Znf_CCHC_sf"/>
</dbReference>
<dbReference type="EMBL" id="JABSTV010001245">
    <property type="protein sequence ID" value="KAH7984471.1"/>
    <property type="molecule type" value="Genomic_DNA"/>
</dbReference>
<dbReference type="AlphaFoldDB" id="A0A9D4TBS4"/>
<dbReference type="GO" id="GO:0003676">
    <property type="term" value="F:nucleic acid binding"/>
    <property type="evidence" value="ECO:0007669"/>
    <property type="project" value="InterPro"/>
</dbReference>
<proteinExistence type="predicted"/>
<evidence type="ECO:0000256" key="1">
    <source>
        <dbReference type="SAM" id="MobiDB-lite"/>
    </source>
</evidence>
<dbReference type="Gene3D" id="4.10.60.10">
    <property type="entry name" value="Zinc finger, CCHC-type"/>
    <property type="match status" value="1"/>
</dbReference>
<organism evidence="2 3">
    <name type="scientific">Rhipicephalus sanguineus</name>
    <name type="common">Brown dog tick</name>
    <name type="synonym">Ixodes sanguineus</name>
    <dbReference type="NCBI Taxonomy" id="34632"/>
    <lineage>
        <taxon>Eukaryota</taxon>
        <taxon>Metazoa</taxon>
        <taxon>Ecdysozoa</taxon>
        <taxon>Arthropoda</taxon>
        <taxon>Chelicerata</taxon>
        <taxon>Arachnida</taxon>
        <taxon>Acari</taxon>
        <taxon>Parasitiformes</taxon>
        <taxon>Ixodida</taxon>
        <taxon>Ixodoidea</taxon>
        <taxon>Ixodidae</taxon>
        <taxon>Rhipicephalinae</taxon>
        <taxon>Rhipicephalus</taxon>
        <taxon>Rhipicephalus</taxon>
    </lineage>
</organism>
<name>A0A9D4TBS4_RHISA</name>
<evidence type="ECO:0000313" key="3">
    <source>
        <dbReference type="Proteomes" id="UP000821837"/>
    </source>
</evidence>
<dbReference type="GO" id="GO:0008270">
    <property type="term" value="F:zinc ion binding"/>
    <property type="evidence" value="ECO:0007669"/>
    <property type="project" value="InterPro"/>
</dbReference>
<dbReference type="VEuPathDB" id="VectorBase:RSAN_041437"/>
<evidence type="ECO:0000313" key="2">
    <source>
        <dbReference type="EMBL" id="KAH7984471.1"/>
    </source>
</evidence>
<comment type="caution">
    <text evidence="2">The sequence shown here is derived from an EMBL/GenBank/DDBJ whole genome shotgun (WGS) entry which is preliminary data.</text>
</comment>
<dbReference type="SUPFAM" id="SSF57756">
    <property type="entry name" value="Retrovirus zinc finger-like domains"/>
    <property type="match status" value="1"/>
</dbReference>
<feature type="region of interest" description="Disordered" evidence="1">
    <location>
        <begin position="167"/>
        <end position="201"/>
    </location>
</feature>
<reference evidence="2" key="2">
    <citation type="submission" date="2021-09" db="EMBL/GenBank/DDBJ databases">
        <authorList>
            <person name="Jia N."/>
            <person name="Wang J."/>
            <person name="Shi W."/>
            <person name="Du L."/>
            <person name="Sun Y."/>
            <person name="Zhan W."/>
            <person name="Jiang J."/>
            <person name="Wang Q."/>
            <person name="Zhang B."/>
            <person name="Ji P."/>
            <person name="Sakyi L.B."/>
            <person name="Cui X."/>
            <person name="Yuan T."/>
            <person name="Jiang B."/>
            <person name="Yang W."/>
            <person name="Lam T.T.-Y."/>
            <person name="Chang Q."/>
            <person name="Ding S."/>
            <person name="Wang X."/>
            <person name="Zhu J."/>
            <person name="Ruan X."/>
            <person name="Zhao L."/>
            <person name="Wei J."/>
            <person name="Que T."/>
            <person name="Du C."/>
            <person name="Cheng J."/>
            <person name="Dai P."/>
            <person name="Han X."/>
            <person name="Huang E."/>
            <person name="Gao Y."/>
            <person name="Liu J."/>
            <person name="Shao H."/>
            <person name="Ye R."/>
            <person name="Li L."/>
            <person name="Wei W."/>
            <person name="Wang X."/>
            <person name="Wang C."/>
            <person name="Huo Q."/>
            <person name="Li W."/>
            <person name="Guo W."/>
            <person name="Chen H."/>
            <person name="Chen S."/>
            <person name="Zhou L."/>
            <person name="Zhou L."/>
            <person name="Ni X."/>
            <person name="Tian J."/>
            <person name="Zhou Y."/>
            <person name="Sheng Y."/>
            <person name="Liu T."/>
            <person name="Pan Y."/>
            <person name="Xia L."/>
            <person name="Li J."/>
            <person name="Zhao F."/>
            <person name="Cao W."/>
        </authorList>
    </citation>
    <scope>NUCLEOTIDE SEQUENCE</scope>
    <source>
        <strain evidence="2">Rsan-2018</strain>
        <tissue evidence="2">Larvae</tissue>
    </source>
</reference>
<reference evidence="2" key="1">
    <citation type="journal article" date="2020" name="Cell">
        <title>Large-Scale Comparative Analyses of Tick Genomes Elucidate Their Genetic Diversity and Vector Capacities.</title>
        <authorList>
            <consortium name="Tick Genome and Microbiome Consortium (TIGMIC)"/>
            <person name="Jia N."/>
            <person name="Wang J."/>
            <person name="Shi W."/>
            <person name="Du L."/>
            <person name="Sun Y."/>
            <person name="Zhan W."/>
            <person name="Jiang J.F."/>
            <person name="Wang Q."/>
            <person name="Zhang B."/>
            <person name="Ji P."/>
            <person name="Bell-Sakyi L."/>
            <person name="Cui X.M."/>
            <person name="Yuan T.T."/>
            <person name="Jiang B.G."/>
            <person name="Yang W.F."/>
            <person name="Lam T.T."/>
            <person name="Chang Q.C."/>
            <person name="Ding S.J."/>
            <person name="Wang X.J."/>
            <person name="Zhu J.G."/>
            <person name="Ruan X.D."/>
            <person name="Zhao L."/>
            <person name="Wei J.T."/>
            <person name="Ye R.Z."/>
            <person name="Que T.C."/>
            <person name="Du C.H."/>
            <person name="Zhou Y.H."/>
            <person name="Cheng J.X."/>
            <person name="Dai P.F."/>
            <person name="Guo W.B."/>
            <person name="Han X.H."/>
            <person name="Huang E.J."/>
            <person name="Li L.F."/>
            <person name="Wei W."/>
            <person name="Gao Y.C."/>
            <person name="Liu J.Z."/>
            <person name="Shao H.Z."/>
            <person name="Wang X."/>
            <person name="Wang C.C."/>
            <person name="Yang T.C."/>
            <person name="Huo Q.B."/>
            <person name="Li W."/>
            <person name="Chen H.Y."/>
            <person name="Chen S.E."/>
            <person name="Zhou L.G."/>
            <person name="Ni X.B."/>
            <person name="Tian J.H."/>
            <person name="Sheng Y."/>
            <person name="Liu T."/>
            <person name="Pan Y.S."/>
            <person name="Xia L.Y."/>
            <person name="Li J."/>
            <person name="Zhao F."/>
            <person name="Cao W.C."/>
        </authorList>
    </citation>
    <scope>NUCLEOTIDE SEQUENCE</scope>
    <source>
        <strain evidence="2">Rsan-2018</strain>
    </source>
</reference>
<feature type="region of interest" description="Disordered" evidence="1">
    <location>
        <begin position="1"/>
        <end position="22"/>
    </location>
</feature>
<gene>
    <name evidence="2" type="ORF">HPB52_021516</name>
</gene>
<protein>
    <submittedName>
        <fullName evidence="2">Uncharacterized protein</fullName>
    </submittedName>
</protein>
<dbReference type="Proteomes" id="UP000821837">
    <property type="component" value="Chromosome 1"/>
</dbReference>
<accession>A0A9D4TBS4</accession>
<sequence length="356" mass="39106">MERTEGRVYPTDGGHPDSVHGDTFTARDLLQVLQEKAQLLSTLLERVTAAGAAQPQLAPTFQTAPRALLRCVNGSTTFAERRYSTGGLLPTRWKLPKPVWYELPGTGIVRGARKSRRGKSSSNVSVEPLMQERVQQLNESTTAYFYSKAQFERIERERREIFGSRNRSLVSPSGSECGLPTTREFTSDENQGTDRRLELPPVNQHGERKCNNCNVYGAIARDCPEPKRPLKCQRCQATDHTQCNCKSFSRNESNVVREALPYTGAGHVLLKEVIFNNDFALVGLIDTGSSGCLSRASAAARCGIEMISIDGTVAEKIPVLVVPDDAQCVGLLVGRTFTDLPFVTYAEVGSTFASTT</sequence>
<keyword evidence="3" id="KW-1185">Reference proteome</keyword>